<protein>
    <submittedName>
        <fullName evidence="1">Uncharacterized protein</fullName>
    </submittedName>
</protein>
<name>A0A8J4STR9_9TREM</name>
<proteinExistence type="predicted"/>
<keyword evidence="2" id="KW-1185">Reference proteome</keyword>
<reference evidence="1" key="1">
    <citation type="submission" date="2019-05" db="EMBL/GenBank/DDBJ databases">
        <title>Annotation for the trematode Paragonimus heterotremus.</title>
        <authorList>
            <person name="Choi Y.-J."/>
        </authorList>
    </citation>
    <scope>NUCLEOTIDE SEQUENCE</scope>
    <source>
        <strain evidence="1">LC</strain>
    </source>
</reference>
<evidence type="ECO:0000313" key="1">
    <source>
        <dbReference type="EMBL" id="KAF5396125.1"/>
    </source>
</evidence>
<accession>A0A8J4STR9</accession>
<sequence>VRALEWCCCSPFLASDSVHEFLLPEHYRRVTNQAVDAYNKLALDVLANDFNLIVVGVNRLIAQQFNVPAYPFYCMNPGCETTLPVAFQVSDKALYETVQLLWNFHCNEAVRTEATTCCRIVPSVSTTQARTFLLIGL</sequence>
<evidence type="ECO:0000313" key="2">
    <source>
        <dbReference type="Proteomes" id="UP000748531"/>
    </source>
</evidence>
<dbReference type="AlphaFoldDB" id="A0A8J4STR9"/>
<dbReference type="Proteomes" id="UP000748531">
    <property type="component" value="Unassembled WGS sequence"/>
</dbReference>
<organism evidence="1 2">
    <name type="scientific">Paragonimus heterotremus</name>
    <dbReference type="NCBI Taxonomy" id="100268"/>
    <lineage>
        <taxon>Eukaryota</taxon>
        <taxon>Metazoa</taxon>
        <taxon>Spiralia</taxon>
        <taxon>Lophotrochozoa</taxon>
        <taxon>Platyhelminthes</taxon>
        <taxon>Trematoda</taxon>
        <taxon>Digenea</taxon>
        <taxon>Plagiorchiida</taxon>
        <taxon>Troglotremata</taxon>
        <taxon>Troglotrematidae</taxon>
        <taxon>Paragonimus</taxon>
    </lineage>
</organism>
<feature type="non-terminal residue" evidence="1">
    <location>
        <position position="137"/>
    </location>
</feature>
<feature type="non-terminal residue" evidence="1">
    <location>
        <position position="1"/>
    </location>
</feature>
<dbReference type="OrthoDB" id="1932925at2759"/>
<dbReference type="EMBL" id="LUCH01009125">
    <property type="protein sequence ID" value="KAF5396125.1"/>
    <property type="molecule type" value="Genomic_DNA"/>
</dbReference>
<gene>
    <name evidence="1" type="ORF">PHET_10990</name>
</gene>
<comment type="caution">
    <text evidence="1">The sequence shown here is derived from an EMBL/GenBank/DDBJ whole genome shotgun (WGS) entry which is preliminary data.</text>
</comment>